<comment type="caution">
    <text evidence="17">The sequence shown here is derived from an EMBL/GenBank/DDBJ whole genome shotgun (WGS) entry which is preliminary data.</text>
</comment>
<dbReference type="GO" id="GO:0051087">
    <property type="term" value="F:protein-folding chaperone binding"/>
    <property type="evidence" value="ECO:0007669"/>
    <property type="project" value="InterPro"/>
</dbReference>
<comment type="similarity">
    <text evidence="4">Belongs to the HscB family.</text>
</comment>
<feature type="domain" description="J" evidence="16">
    <location>
        <begin position="708"/>
        <end position="781"/>
    </location>
</feature>
<evidence type="ECO:0000313" key="17">
    <source>
        <dbReference type="EMBL" id="KAK5584151.1"/>
    </source>
</evidence>
<evidence type="ECO:0000313" key="18">
    <source>
        <dbReference type="Proteomes" id="UP001344447"/>
    </source>
</evidence>
<evidence type="ECO:0000256" key="14">
    <source>
        <dbReference type="SAM" id="MobiDB-lite"/>
    </source>
</evidence>
<proteinExistence type="inferred from homology"/>
<evidence type="ECO:0000256" key="9">
    <source>
        <dbReference type="ARBA" id="ARBA00022824"/>
    </source>
</evidence>
<dbReference type="Proteomes" id="UP001344447">
    <property type="component" value="Unassembled WGS sequence"/>
</dbReference>
<name>A0AAN7YZJ7_9MYCE</name>
<dbReference type="GO" id="GO:0000009">
    <property type="term" value="F:alpha-1,6-mannosyltransferase activity"/>
    <property type="evidence" value="ECO:0007669"/>
    <property type="project" value="InterPro"/>
</dbReference>
<dbReference type="AlphaFoldDB" id="A0AAN7YZJ7"/>
<evidence type="ECO:0000256" key="7">
    <source>
        <dbReference type="ARBA" id="ARBA00022679"/>
    </source>
</evidence>
<organism evidence="17 18">
    <name type="scientific">Dictyostelium firmibasis</name>
    <dbReference type="NCBI Taxonomy" id="79012"/>
    <lineage>
        <taxon>Eukaryota</taxon>
        <taxon>Amoebozoa</taxon>
        <taxon>Evosea</taxon>
        <taxon>Eumycetozoa</taxon>
        <taxon>Dictyostelia</taxon>
        <taxon>Dictyosteliales</taxon>
        <taxon>Dictyosteliaceae</taxon>
        <taxon>Dictyostelium</taxon>
    </lineage>
</organism>
<dbReference type="SUPFAM" id="SSF47144">
    <property type="entry name" value="HSC20 (HSCB), C-terminal oligomerisation domain"/>
    <property type="match status" value="1"/>
</dbReference>
<feature type="transmembrane region" description="Helical" evidence="15">
    <location>
        <begin position="327"/>
        <end position="347"/>
    </location>
</feature>
<dbReference type="InterPro" id="IPR036869">
    <property type="entry name" value="J_dom_sf"/>
</dbReference>
<evidence type="ECO:0000256" key="4">
    <source>
        <dbReference type="ARBA" id="ARBA00010476"/>
    </source>
</evidence>
<dbReference type="Pfam" id="PF04188">
    <property type="entry name" value="Mannosyl_trans2"/>
    <property type="match status" value="2"/>
</dbReference>
<reference evidence="17 18" key="1">
    <citation type="submission" date="2023-11" db="EMBL/GenBank/DDBJ databases">
        <title>Dfirmibasis_genome.</title>
        <authorList>
            <person name="Edelbroek B."/>
            <person name="Kjellin J."/>
            <person name="Jerlstrom-Hultqvist J."/>
            <person name="Soderbom F."/>
        </authorList>
    </citation>
    <scope>NUCLEOTIDE SEQUENCE [LARGE SCALE GENOMIC DNA]</scope>
    <source>
        <strain evidence="17 18">TNS-C-14</strain>
    </source>
</reference>
<feature type="transmembrane region" description="Helical" evidence="15">
    <location>
        <begin position="487"/>
        <end position="507"/>
    </location>
</feature>
<keyword evidence="9" id="KW-0256">Endoplasmic reticulum</keyword>
<dbReference type="GO" id="GO:0006506">
    <property type="term" value="P:GPI anchor biosynthetic process"/>
    <property type="evidence" value="ECO:0007669"/>
    <property type="project" value="UniProtKB-KW"/>
</dbReference>
<feature type="coiled-coil region" evidence="13">
    <location>
        <begin position="816"/>
        <end position="843"/>
    </location>
</feature>
<dbReference type="GO" id="GO:0031501">
    <property type="term" value="C:mannosyltransferase complex"/>
    <property type="evidence" value="ECO:0007669"/>
    <property type="project" value="TreeGrafter"/>
</dbReference>
<evidence type="ECO:0000256" key="10">
    <source>
        <dbReference type="ARBA" id="ARBA00022989"/>
    </source>
</evidence>
<evidence type="ECO:0000256" key="5">
    <source>
        <dbReference type="ARBA" id="ARBA00022502"/>
    </source>
</evidence>
<keyword evidence="18" id="KW-1185">Reference proteome</keyword>
<dbReference type="PANTHER" id="PTHR12468:SF2">
    <property type="entry name" value="GPI MANNOSYLTRANSFERASE 2"/>
    <property type="match status" value="1"/>
</dbReference>
<keyword evidence="13" id="KW-0175">Coiled coil</keyword>
<dbReference type="InterPro" id="IPR007315">
    <property type="entry name" value="PIG-V/Gpi18"/>
</dbReference>
<dbReference type="InterPro" id="IPR009073">
    <property type="entry name" value="HscB_oligo_C"/>
</dbReference>
<keyword evidence="6" id="KW-0328">Glycosyltransferase</keyword>
<keyword evidence="10 15" id="KW-1133">Transmembrane helix</keyword>
<dbReference type="GO" id="GO:0001671">
    <property type="term" value="F:ATPase activator activity"/>
    <property type="evidence" value="ECO:0007669"/>
    <property type="project" value="InterPro"/>
</dbReference>
<feature type="transmembrane region" description="Helical" evidence="15">
    <location>
        <begin position="179"/>
        <end position="198"/>
    </location>
</feature>
<dbReference type="SUPFAM" id="SSF46565">
    <property type="entry name" value="Chaperone J-domain"/>
    <property type="match status" value="1"/>
</dbReference>
<evidence type="ECO:0000256" key="1">
    <source>
        <dbReference type="ARBA" id="ARBA00004477"/>
    </source>
</evidence>
<feature type="transmembrane region" description="Helical" evidence="15">
    <location>
        <begin position="420"/>
        <end position="442"/>
    </location>
</feature>
<dbReference type="Gene3D" id="1.20.1280.20">
    <property type="entry name" value="HscB, C-terminal domain"/>
    <property type="match status" value="1"/>
</dbReference>
<gene>
    <name evidence="17" type="ORF">RB653_005758</name>
</gene>
<keyword evidence="5" id="KW-0337">GPI-anchor biosynthesis</keyword>
<comment type="subcellular location">
    <subcellularLocation>
        <location evidence="1">Endoplasmic reticulum membrane</location>
        <topology evidence="1">Multi-pass membrane protein</topology>
    </subcellularLocation>
</comment>
<dbReference type="NCBIfam" id="TIGR00714">
    <property type="entry name" value="hscB"/>
    <property type="match status" value="1"/>
</dbReference>
<feature type="transmembrane region" description="Helical" evidence="15">
    <location>
        <begin position="582"/>
        <end position="600"/>
    </location>
</feature>
<keyword evidence="12" id="KW-0143">Chaperone</keyword>
<evidence type="ECO:0000259" key="16">
    <source>
        <dbReference type="PROSITE" id="PS50076"/>
    </source>
</evidence>
<evidence type="ECO:0000256" key="12">
    <source>
        <dbReference type="ARBA" id="ARBA00023186"/>
    </source>
</evidence>
<dbReference type="GO" id="GO:0005789">
    <property type="term" value="C:endoplasmic reticulum membrane"/>
    <property type="evidence" value="ECO:0007669"/>
    <property type="project" value="UniProtKB-SubCell"/>
</dbReference>
<feature type="transmembrane region" description="Helical" evidence="15">
    <location>
        <begin position="147"/>
        <end position="167"/>
    </location>
</feature>
<accession>A0AAN7YZJ7</accession>
<feature type="compositionally biased region" description="Low complexity" evidence="14">
    <location>
        <begin position="545"/>
        <end position="559"/>
    </location>
</feature>
<sequence>MKILNNNILKYKEQRNKIIKVAIICKLIIWIYCLIVSQQLENFDSSTTINVLSPLEKPINSSLSLNNDIESINKLKDHSNTSPIINFLIKRIFVKWDSIYFIRIAEFGYEHEQNHAFFPLFPLLMNIFAKALNSFSFIHSLSFSDCIIVSGFIISNLSFVLSAVQLLKLGYIIFNNSEFAFTATLLYCINPAGIFTTAVYTENLFNLMIFSGLVQVFGGDYYLLEMNGRELGTHTMPLSRKIWCTTLASLFFSMATATRSNGILMCGFIIYTYYSSYITHVARLILRCLHSTKNYKKTYLLKPSNSMDKLPLVNSGFDSSSLTKDLFLYPLLIIIQSLIIILPYIAFQYYGYSRFCTNNNLNNFQVTGSSIKNGDWPRSWCQLNGSGGLFKYPNLYGFVQNHYWNQGFFNYYTVSQIPNFLFATPMVLLSIGSIVSYLKYFINQPNQMIYSTFKSRSKNITNDTTSQLASIGHSSNTFSLVYFSPHLLPFIVYLSFLTVFSVTFMHVQVITRFFIHSPLIFWFSAKFFMNRIPEISTSSPRMSDSATNSSNNNNNTNASPKKDESSKLIIVDSYKKERVERILILSYFIFYNILVNPIKFRNIYFALPTNIYINKSIIFNKPQEFLSPQQPINRFYSTTGTQGGCNSSCSSSANCSNANNNNNNNNHESELLKKIKASPCWSCNEHIEKKKIFCPMCNKVQKMDDSIDIFFLFDIKPSFRVDLKDLSHRFKKLQKQLHPDLFEQSDSQHEKNISKEISTSLNTAYNILKSPFLRAEYILNQKGLDLSSVGDVDPDVLMEVLEVREAIDEGTEEEIKKIAHENREKINDVIENLENEFQNKNYQEALKQTVYLRYLTRIQEEVHNRLDTHI</sequence>
<evidence type="ECO:0000256" key="8">
    <source>
        <dbReference type="ARBA" id="ARBA00022692"/>
    </source>
</evidence>
<dbReference type="Pfam" id="PF07743">
    <property type="entry name" value="HSCB_C"/>
    <property type="match status" value="1"/>
</dbReference>
<comment type="pathway">
    <text evidence="2">Glycolipid biosynthesis; glycosylphosphatidylinositol-anchor biosynthesis.</text>
</comment>
<feature type="transmembrane region" description="Helical" evidence="15">
    <location>
        <begin position="21"/>
        <end position="40"/>
    </location>
</feature>
<evidence type="ECO:0000256" key="6">
    <source>
        <dbReference type="ARBA" id="ARBA00022676"/>
    </source>
</evidence>
<dbReference type="FunFam" id="1.10.287.110:FF:000288">
    <property type="entry name" value="Co-chaperone, HscB-like protein"/>
    <property type="match status" value="1"/>
</dbReference>
<keyword evidence="7" id="KW-0808">Transferase</keyword>
<evidence type="ECO:0000256" key="11">
    <source>
        <dbReference type="ARBA" id="ARBA00023136"/>
    </source>
</evidence>
<protein>
    <recommendedName>
        <fullName evidence="16">J domain-containing protein</fullName>
    </recommendedName>
</protein>
<dbReference type="GO" id="GO:0051259">
    <property type="term" value="P:protein complex oligomerization"/>
    <property type="evidence" value="ECO:0007669"/>
    <property type="project" value="InterPro"/>
</dbReference>
<feature type="region of interest" description="Disordered" evidence="14">
    <location>
        <begin position="537"/>
        <end position="562"/>
    </location>
</feature>
<dbReference type="InterPro" id="IPR036386">
    <property type="entry name" value="HscB_C_sf"/>
</dbReference>
<evidence type="ECO:0000256" key="15">
    <source>
        <dbReference type="SAM" id="Phobius"/>
    </source>
</evidence>
<dbReference type="GO" id="GO:0044571">
    <property type="term" value="P:[2Fe-2S] cluster assembly"/>
    <property type="evidence" value="ECO:0007669"/>
    <property type="project" value="InterPro"/>
</dbReference>
<dbReference type="CDD" id="cd06257">
    <property type="entry name" value="DnaJ"/>
    <property type="match status" value="1"/>
</dbReference>
<dbReference type="EMBL" id="JAVFKY010000001">
    <property type="protein sequence ID" value="KAK5584151.1"/>
    <property type="molecule type" value="Genomic_DNA"/>
</dbReference>
<dbReference type="Gene3D" id="1.10.287.110">
    <property type="entry name" value="DnaJ domain"/>
    <property type="match status" value="1"/>
</dbReference>
<comment type="similarity">
    <text evidence="3">Belongs to the PIGV family.</text>
</comment>
<dbReference type="InterPro" id="IPR001623">
    <property type="entry name" value="DnaJ_domain"/>
</dbReference>
<dbReference type="InterPro" id="IPR004640">
    <property type="entry name" value="HscB"/>
</dbReference>
<dbReference type="GO" id="GO:0004376">
    <property type="term" value="F:GPI mannosyltransferase activity"/>
    <property type="evidence" value="ECO:0007669"/>
    <property type="project" value="InterPro"/>
</dbReference>
<evidence type="ECO:0000256" key="3">
    <source>
        <dbReference type="ARBA" id="ARBA00008698"/>
    </source>
</evidence>
<keyword evidence="8 15" id="KW-0812">Transmembrane</keyword>
<dbReference type="PROSITE" id="PS50076">
    <property type="entry name" value="DNAJ_2"/>
    <property type="match status" value="1"/>
</dbReference>
<dbReference type="SMART" id="SM00271">
    <property type="entry name" value="DnaJ"/>
    <property type="match status" value="1"/>
</dbReference>
<dbReference type="PANTHER" id="PTHR12468">
    <property type="entry name" value="GPI MANNOSYLTRANSFERASE 2"/>
    <property type="match status" value="1"/>
</dbReference>
<evidence type="ECO:0000256" key="2">
    <source>
        <dbReference type="ARBA" id="ARBA00004687"/>
    </source>
</evidence>
<keyword evidence="11 15" id="KW-0472">Membrane</keyword>
<evidence type="ECO:0000256" key="13">
    <source>
        <dbReference type="SAM" id="Coils"/>
    </source>
</evidence>